<dbReference type="InterPro" id="IPR036691">
    <property type="entry name" value="Endo/exonu/phosph_ase_sf"/>
</dbReference>
<dbReference type="InterPro" id="IPR003591">
    <property type="entry name" value="Leu-rich_rpt_typical-subtyp"/>
</dbReference>
<dbReference type="InterPro" id="IPR032675">
    <property type="entry name" value="LRR_dom_sf"/>
</dbReference>
<dbReference type="PANTHER" id="PTHR12121:SF100">
    <property type="entry name" value="POLY(A)-SPECIFIC RIBONUCLEASE"/>
    <property type="match status" value="1"/>
</dbReference>
<dbReference type="PANTHER" id="PTHR12121">
    <property type="entry name" value="CARBON CATABOLITE REPRESSOR PROTEIN 4"/>
    <property type="match status" value="1"/>
</dbReference>
<feature type="compositionally biased region" description="Basic and acidic residues" evidence="24">
    <location>
        <begin position="210"/>
        <end position="228"/>
    </location>
</feature>
<keyword evidence="17" id="KW-0804">Transcription</keyword>
<dbReference type="InterPro" id="IPR001611">
    <property type="entry name" value="Leu-rich_rpt"/>
</dbReference>
<feature type="region of interest" description="Disordered" evidence="24">
    <location>
        <begin position="140"/>
        <end position="163"/>
    </location>
</feature>
<dbReference type="FunFam" id="3.60.10.10:FF:000037">
    <property type="entry name" value="Glucose-repressible alcohol dehydrogenase transcriptional effector"/>
    <property type="match status" value="1"/>
</dbReference>
<evidence type="ECO:0000256" key="21">
    <source>
        <dbReference type="ARBA" id="ARBA00031469"/>
    </source>
</evidence>
<dbReference type="SMART" id="SM00369">
    <property type="entry name" value="LRR_TYP"/>
    <property type="match status" value="3"/>
</dbReference>
<dbReference type="AlphaFoldDB" id="A0A165IKI6"/>
<organism evidence="26 27">
    <name type="scientific">Xylona heveae (strain CBS 132557 / TC161)</name>
    <dbReference type="NCBI Taxonomy" id="1328760"/>
    <lineage>
        <taxon>Eukaryota</taxon>
        <taxon>Fungi</taxon>
        <taxon>Dikarya</taxon>
        <taxon>Ascomycota</taxon>
        <taxon>Pezizomycotina</taxon>
        <taxon>Xylonomycetes</taxon>
        <taxon>Xylonales</taxon>
        <taxon>Xylonaceae</taxon>
        <taxon>Xylona</taxon>
    </lineage>
</organism>
<evidence type="ECO:0000256" key="14">
    <source>
        <dbReference type="ARBA" id="ARBA00022842"/>
    </source>
</evidence>
<dbReference type="InterPro" id="IPR005135">
    <property type="entry name" value="Endo/exonuclease/phosphatase"/>
</dbReference>
<dbReference type="GO" id="GO:0046872">
    <property type="term" value="F:metal ion binding"/>
    <property type="evidence" value="ECO:0007669"/>
    <property type="project" value="UniProtKB-KW"/>
</dbReference>
<keyword evidence="14" id="KW-0460">Magnesium</keyword>
<evidence type="ECO:0000256" key="24">
    <source>
        <dbReference type="SAM" id="MobiDB-lite"/>
    </source>
</evidence>
<feature type="region of interest" description="Disordered" evidence="24">
    <location>
        <begin position="99"/>
        <end position="126"/>
    </location>
</feature>
<feature type="domain" description="Endonuclease/exonuclease/phosphatase" evidence="25">
    <location>
        <begin position="391"/>
        <end position="734"/>
    </location>
</feature>
<keyword evidence="11" id="KW-0677">Repeat</keyword>
<evidence type="ECO:0000256" key="15">
    <source>
        <dbReference type="ARBA" id="ARBA00022884"/>
    </source>
</evidence>
<evidence type="ECO:0000256" key="18">
    <source>
        <dbReference type="ARBA" id="ARBA00023242"/>
    </source>
</evidence>
<keyword evidence="10" id="KW-0479">Metal-binding</keyword>
<reference evidence="26 27" key="1">
    <citation type="journal article" date="2016" name="Fungal Biol.">
        <title>The genome of Xylona heveae provides a window into fungal endophytism.</title>
        <authorList>
            <person name="Gazis R."/>
            <person name="Kuo A."/>
            <person name="Riley R."/>
            <person name="LaButti K."/>
            <person name="Lipzen A."/>
            <person name="Lin J."/>
            <person name="Amirebrahimi M."/>
            <person name="Hesse C.N."/>
            <person name="Spatafora J.W."/>
            <person name="Henrissat B."/>
            <person name="Hainaut M."/>
            <person name="Grigoriev I.V."/>
            <person name="Hibbett D.S."/>
        </authorList>
    </citation>
    <scope>NUCLEOTIDE SEQUENCE [LARGE SCALE GENOMIC DNA]</scope>
    <source>
        <strain evidence="26 27">TC161</strain>
    </source>
</reference>
<dbReference type="GO" id="GO:0005634">
    <property type="term" value="C:nucleus"/>
    <property type="evidence" value="ECO:0007669"/>
    <property type="project" value="UniProtKB-SubCell"/>
</dbReference>
<feature type="region of interest" description="Disordered" evidence="24">
    <location>
        <begin position="27"/>
        <end position="61"/>
    </location>
</feature>
<evidence type="ECO:0000259" key="25">
    <source>
        <dbReference type="Pfam" id="PF03372"/>
    </source>
</evidence>
<dbReference type="SUPFAM" id="SSF52058">
    <property type="entry name" value="L domain-like"/>
    <property type="match status" value="1"/>
</dbReference>
<keyword evidence="27" id="KW-1185">Reference proteome</keyword>
<keyword evidence="9" id="KW-0540">Nuclease</keyword>
<dbReference type="FunFam" id="3.80.10.10:FF:000447">
    <property type="entry name" value="Glucose-repressible alcohol dehydrogenase transcriptional effector"/>
    <property type="match status" value="1"/>
</dbReference>
<dbReference type="GO" id="GO:0000289">
    <property type="term" value="P:nuclear-transcribed mRNA poly(A) tail shortening"/>
    <property type="evidence" value="ECO:0007669"/>
    <property type="project" value="EnsemblFungi"/>
</dbReference>
<feature type="compositionally biased region" description="Polar residues" evidence="24">
    <location>
        <begin position="140"/>
        <end position="162"/>
    </location>
</feature>
<keyword evidence="13" id="KW-0269">Exonuclease</keyword>
<evidence type="ECO:0000256" key="19">
    <source>
        <dbReference type="ARBA" id="ARBA00023475"/>
    </source>
</evidence>
<dbReference type="EC" id="3.1.13.4" evidence="6"/>
<feature type="compositionally biased region" description="Basic and acidic residues" evidence="24">
    <location>
        <begin position="592"/>
        <end position="602"/>
    </location>
</feature>
<comment type="catalytic activity">
    <reaction evidence="1">
        <text>Exonucleolytic cleavage of poly(A) to 5'-AMP.</text>
        <dbReference type="EC" id="3.1.13.4"/>
    </reaction>
</comment>
<evidence type="ECO:0000256" key="3">
    <source>
        <dbReference type="ARBA" id="ARBA00004123"/>
    </source>
</evidence>
<evidence type="ECO:0000256" key="23">
    <source>
        <dbReference type="ARBA" id="ARBA00045495"/>
    </source>
</evidence>
<dbReference type="Proteomes" id="UP000076632">
    <property type="component" value="Unassembled WGS sequence"/>
</dbReference>
<dbReference type="GO" id="GO:0000932">
    <property type="term" value="C:P-body"/>
    <property type="evidence" value="ECO:0007669"/>
    <property type="project" value="EnsemblFungi"/>
</dbReference>
<dbReference type="GO" id="GO:0003723">
    <property type="term" value="F:RNA binding"/>
    <property type="evidence" value="ECO:0007669"/>
    <property type="project" value="UniProtKB-KW"/>
</dbReference>
<keyword evidence="8" id="KW-0433">Leucine-rich repeat</keyword>
<proteinExistence type="inferred from homology"/>
<evidence type="ECO:0000256" key="12">
    <source>
        <dbReference type="ARBA" id="ARBA00022801"/>
    </source>
</evidence>
<evidence type="ECO:0000256" key="16">
    <source>
        <dbReference type="ARBA" id="ARBA00023015"/>
    </source>
</evidence>
<feature type="region of interest" description="Disordered" evidence="24">
    <location>
        <begin position="177"/>
        <end position="228"/>
    </location>
</feature>
<evidence type="ECO:0000256" key="2">
    <source>
        <dbReference type="ARBA" id="ARBA00001946"/>
    </source>
</evidence>
<evidence type="ECO:0000256" key="20">
    <source>
        <dbReference type="ARBA" id="ARBA00030493"/>
    </source>
</evidence>
<feature type="region of interest" description="Disordered" evidence="24">
    <location>
        <begin position="592"/>
        <end position="613"/>
    </location>
</feature>
<evidence type="ECO:0000256" key="5">
    <source>
        <dbReference type="ARBA" id="ARBA00010774"/>
    </source>
</evidence>
<dbReference type="Pfam" id="PF13855">
    <property type="entry name" value="LRR_8"/>
    <property type="match status" value="1"/>
</dbReference>
<dbReference type="EMBL" id="KV407455">
    <property type="protein sequence ID" value="KZF25029.1"/>
    <property type="molecule type" value="Genomic_DNA"/>
</dbReference>
<dbReference type="Gene3D" id="3.80.10.10">
    <property type="entry name" value="Ribonuclease Inhibitor"/>
    <property type="match status" value="1"/>
</dbReference>
<dbReference type="CDD" id="cd09097">
    <property type="entry name" value="Deadenylase_CCR4"/>
    <property type="match status" value="1"/>
</dbReference>
<evidence type="ECO:0000313" key="26">
    <source>
        <dbReference type="EMBL" id="KZF25029.1"/>
    </source>
</evidence>
<dbReference type="STRING" id="1328760.A0A165IKI6"/>
<dbReference type="Gene3D" id="3.60.10.10">
    <property type="entry name" value="Endonuclease/exonuclease/phosphatase"/>
    <property type="match status" value="1"/>
</dbReference>
<dbReference type="SUPFAM" id="SSF56219">
    <property type="entry name" value="DNase I-like"/>
    <property type="match status" value="1"/>
</dbReference>
<evidence type="ECO:0000256" key="1">
    <source>
        <dbReference type="ARBA" id="ARBA00001663"/>
    </source>
</evidence>
<accession>A0A165IKI6</accession>
<evidence type="ECO:0000256" key="17">
    <source>
        <dbReference type="ARBA" id="ARBA00023163"/>
    </source>
</evidence>
<evidence type="ECO:0000256" key="7">
    <source>
        <dbReference type="ARBA" id="ARBA00022490"/>
    </source>
</evidence>
<gene>
    <name evidence="26" type="ORF">L228DRAFT_265516</name>
</gene>
<comment type="cofactor">
    <cofactor evidence="2">
        <name>Mg(2+)</name>
        <dbReference type="ChEBI" id="CHEBI:18420"/>
    </cofactor>
</comment>
<keyword evidence="15" id="KW-0694">RNA-binding</keyword>
<sequence length="764" mass="86098">MADGTYRFQQPTAGQFFFPHGAQQTHHQRHLPRNGSPVHAGRVGFSNDTPSPTRSPGAQSPAHNLYAMFSQSHQQGQHLMNGGPSQQRFAMQMNLAQKFQHQNHHAHHQTQHHHQPQQDHTAHSTHAGNLAHQHAFSGTLSTATPHFSSTHLPNGTPTSGTAALTKPLSEHWAHQLQMAAESRQASSPHHYARTNAHINKGITTTATNGVRKEGDNEERNRATGEDNKKRQRWMSLDFGGQGLRALSEPLFNYTFLDKLYLNFNKLTHLPAAIGRLRHLTHLDLSNNQLSELPAEIGMLSSLKNLLLFDNNLHSLPYELGYLYQLEFLGIEGNPLEDSLKDQLVQNGTKALVTHLRESAPVSLPPQQRDWIVLDDTPPPATGPPQEKLTVLSYNTLCDRYATHTQFGYTPSLALSWEYRKDLILQEIREPDADILCLQEVDMDNYNEFFRPQLAYNDYRGVFWPKSRARTMAEKEAKLVDGCATFFKSSKYLLLDKQIIDIANTAINRPDMKGEHDIFNRVMPRDNIAVVVFLENRATGTRFIVVNAHMHWDPAYNDVKLVQVAILLEQVAKLSEKYAKWPPVIDKAAFKLSDDSEEGKQSEPEPPQELAPSAQYSTGVQIPLIVSGDYNSTTDSGAYDLLAHGQLSKSHPDLANRGYGNFTREGMAHPFNLKSSYSNVGELSFTNYTPGFTEVVDYIWYSTNALQVTGLLGEVDKEYLRKVPGFPNYHFPSDHLALLSEFMVKERREKKAVTADFGPQRERRT</sequence>
<dbReference type="FunCoup" id="A0A165IKI6">
    <property type="interactions" value="446"/>
</dbReference>
<dbReference type="GeneID" id="28899848"/>
<dbReference type="InParanoid" id="A0A165IKI6"/>
<dbReference type="GO" id="GO:0004535">
    <property type="term" value="F:poly(A)-specific ribonuclease activity"/>
    <property type="evidence" value="ECO:0007669"/>
    <property type="project" value="UniProtKB-EC"/>
</dbReference>
<keyword evidence="18" id="KW-0539">Nucleus</keyword>
<evidence type="ECO:0000256" key="11">
    <source>
        <dbReference type="ARBA" id="ARBA00022737"/>
    </source>
</evidence>
<name>A0A165IKI6_XYLHT</name>
<keyword evidence="12" id="KW-0378">Hydrolase</keyword>
<feature type="compositionally biased region" description="Basic residues" evidence="24">
    <location>
        <begin position="101"/>
        <end position="115"/>
    </location>
</feature>
<dbReference type="OMA" id="PHYYARA"/>
<dbReference type="GO" id="GO:0030015">
    <property type="term" value="C:CCR4-NOT core complex"/>
    <property type="evidence" value="ECO:0007669"/>
    <property type="project" value="EnsemblFungi"/>
</dbReference>
<evidence type="ECO:0000256" key="8">
    <source>
        <dbReference type="ARBA" id="ARBA00022614"/>
    </source>
</evidence>
<evidence type="ECO:0000256" key="22">
    <source>
        <dbReference type="ARBA" id="ARBA00033317"/>
    </source>
</evidence>
<dbReference type="PROSITE" id="PS51450">
    <property type="entry name" value="LRR"/>
    <property type="match status" value="1"/>
</dbReference>
<evidence type="ECO:0000256" key="10">
    <source>
        <dbReference type="ARBA" id="ARBA00022723"/>
    </source>
</evidence>
<dbReference type="Pfam" id="PF03372">
    <property type="entry name" value="Exo_endo_phos"/>
    <property type="match status" value="1"/>
</dbReference>
<evidence type="ECO:0000256" key="6">
    <source>
        <dbReference type="ARBA" id="ARBA00012161"/>
    </source>
</evidence>
<evidence type="ECO:0000313" key="27">
    <source>
        <dbReference type="Proteomes" id="UP000076632"/>
    </source>
</evidence>
<comment type="function">
    <text evidence="23">Acts as a catalytic component of the CCR4-NOT core complex, which in the nucleus seems to be a general transcription factor, and in the cytoplasm the major mRNA deadenylase involved in mRNA turnover. Ccr4 has 3'-5' RNase activity with a strong preference for polyadenylated substrates and also low exonuclease activity towards single-stranded DNA.</text>
</comment>
<keyword evidence="7" id="KW-0963">Cytoplasm</keyword>
<feature type="compositionally biased region" description="Polar residues" evidence="24">
    <location>
        <begin position="46"/>
        <end position="61"/>
    </location>
</feature>
<keyword evidence="16" id="KW-0805">Transcription regulation</keyword>
<evidence type="ECO:0000256" key="4">
    <source>
        <dbReference type="ARBA" id="ARBA00004496"/>
    </source>
</evidence>
<evidence type="ECO:0000256" key="13">
    <source>
        <dbReference type="ARBA" id="ARBA00022839"/>
    </source>
</evidence>
<dbReference type="OrthoDB" id="428734at2759"/>
<dbReference type="RefSeq" id="XP_018190584.1">
    <property type="nucleotide sequence ID" value="XM_018334711.1"/>
</dbReference>
<dbReference type="InterPro" id="IPR050410">
    <property type="entry name" value="CCR4/nocturin_mRNA_transcr"/>
</dbReference>
<protein>
    <recommendedName>
        <fullName evidence="19">CCR4-Not complex 3'-5'-exoribonuclease subunit Ccr4</fullName>
        <ecNumber evidence="6">3.1.13.4</ecNumber>
    </recommendedName>
    <alternativeName>
        <fullName evidence="20">Carbon catabolite repressor protein 4</fullName>
    </alternativeName>
    <alternativeName>
        <fullName evidence="21">Cytoplasmic deadenylase</fullName>
    </alternativeName>
    <alternativeName>
        <fullName evidence="22">Glucose-repressible alcohol dehydrogenase transcriptional effector</fullName>
    </alternativeName>
</protein>
<evidence type="ECO:0000256" key="9">
    <source>
        <dbReference type="ARBA" id="ARBA00022722"/>
    </source>
</evidence>
<comment type="subcellular location">
    <subcellularLocation>
        <location evidence="4">Cytoplasm</location>
    </subcellularLocation>
    <subcellularLocation>
        <location evidence="3">Nucleus</location>
    </subcellularLocation>
</comment>
<comment type="similarity">
    <text evidence="5">Belongs to the CCR4/nocturin family.</text>
</comment>